<dbReference type="AlphaFoldDB" id="A0A9N8WB50"/>
<accession>A0A9N8WB50</accession>
<dbReference type="EMBL" id="CAJVPL010000283">
    <property type="protein sequence ID" value="CAG8478489.1"/>
    <property type="molecule type" value="Genomic_DNA"/>
</dbReference>
<reference evidence="1" key="1">
    <citation type="submission" date="2021-06" db="EMBL/GenBank/DDBJ databases">
        <authorList>
            <person name="Kallberg Y."/>
            <person name="Tangrot J."/>
            <person name="Rosling A."/>
        </authorList>
    </citation>
    <scope>NUCLEOTIDE SEQUENCE</scope>
    <source>
        <strain evidence="1">MT106</strain>
    </source>
</reference>
<proteinExistence type="predicted"/>
<evidence type="ECO:0000313" key="2">
    <source>
        <dbReference type="Proteomes" id="UP000789831"/>
    </source>
</evidence>
<comment type="caution">
    <text evidence="1">The sequence shown here is derived from an EMBL/GenBank/DDBJ whole genome shotgun (WGS) entry which is preliminary data.</text>
</comment>
<keyword evidence="2" id="KW-1185">Reference proteome</keyword>
<evidence type="ECO:0000313" key="1">
    <source>
        <dbReference type="EMBL" id="CAG8478489.1"/>
    </source>
</evidence>
<sequence length="71" mass="7921">NDIAIEGFDNYFDFMLSKSVTMSRDHVAQKHSALIKISGLPVMGKLPCPRATTPEKIFTNVQIDAMPDKHC</sequence>
<name>A0A9N8WB50_9GLOM</name>
<gene>
    <name evidence="1" type="ORF">AGERDE_LOCUS3108</name>
</gene>
<organism evidence="1 2">
    <name type="scientific">Ambispora gerdemannii</name>
    <dbReference type="NCBI Taxonomy" id="144530"/>
    <lineage>
        <taxon>Eukaryota</taxon>
        <taxon>Fungi</taxon>
        <taxon>Fungi incertae sedis</taxon>
        <taxon>Mucoromycota</taxon>
        <taxon>Glomeromycotina</taxon>
        <taxon>Glomeromycetes</taxon>
        <taxon>Archaeosporales</taxon>
        <taxon>Ambisporaceae</taxon>
        <taxon>Ambispora</taxon>
    </lineage>
</organism>
<feature type="non-terminal residue" evidence="1">
    <location>
        <position position="1"/>
    </location>
</feature>
<protein>
    <submittedName>
        <fullName evidence="1">10063_t:CDS:1</fullName>
    </submittedName>
</protein>
<dbReference type="Proteomes" id="UP000789831">
    <property type="component" value="Unassembled WGS sequence"/>
</dbReference>